<comment type="caution">
    <text evidence="3">The sequence shown here is derived from an EMBL/GenBank/DDBJ whole genome shotgun (WGS) entry which is preliminary data.</text>
</comment>
<evidence type="ECO:0000313" key="4">
    <source>
        <dbReference type="Proteomes" id="UP000178735"/>
    </source>
</evidence>
<keyword evidence="2" id="KW-0732">Signal</keyword>
<protein>
    <submittedName>
        <fullName evidence="3">Uncharacterized protein</fullName>
    </submittedName>
</protein>
<name>A0A1F7WJ70_9BACT</name>
<proteinExistence type="predicted"/>
<gene>
    <name evidence="3" type="ORF">A2008_07460</name>
</gene>
<dbReference type="AlphaFoldDB" id="A0A1F7WJ70"/>
<evidence type="ECO:0000256" key="2">
    <source>
        <dbReference type="SAM" id="SignalP"/>
    </source>
</evidence>
<evidence type="ECO:0000256" key="1">
    <source>
        <dbReference type="SAM" id="Phobius"/>
    </source>
</evidence>
<dbReference type="STRING" id="1817813.A2008_07460"/>
<feature type="chain" id="PRO_5009533446" evidence="2">
    <location>
        <begin position="23"/>
        <end position="378"/>
    </location>
</feature>
<dbReference type="EMBL" id="MGFH01000197">
    <property type="protein sequence ID" value="OGM02894.1"/>
    <property type="molecule type" value="Genomic_DNA"/>
</dbReference>
<sequence length="378" mass="41111">MKKYSFISALAIALVFVSTAFAADYSGLIAKDPVALVKLNLGSFLSGPVMTAVYKGEIKRSLDTVFNEFEKKTGLSFTRDITDIGFFAESGIDFNAPGPNGICFFISGKFDREKLINEIEKGKMPPGVSFQKSGDVKTIKFEKMNMSGAFIDENFFVLATSDVMEKIASKKFEAAALSGVIKDKFETSCIFMHVKFNEALKKLVMTKETLAKLPPDLREASAALSEVTVSGKSLDFSLAFKFSGAKQAGDFKKSLDALKSMAELNLAAKTREAEEKIKNSATVFEMISSDAANMKTGLALLTEVMSLIKLEGNGDSVIINLNFPAGYAEAFSPEAMPFMVAAVGIIAAVAIPNFKKARDKARQKAREKSGEKNFEYND</sequence>
<dbReference type="Proteomes" id="UP000178735">
    <property type="component" value="Unassembled WGS sequence"/>
</dbReference>
<accession>A0A1F7WJ70</accession>
<keyword evidence="1" id="KW-0472">Membrane</keyword>
<reference evidence="3 4" key="1">
    <citation type="journal article" date="2016" name="Nat. Commun.">
        <title>Thousands of microbial genomes shed light on interconnected biogeochemical processes in an aquifer system.</title>
        <authorList>
            <person name="Anantharaman K."/>
            <person name="Brown C.T."/>
            <person name="Hug L.A."/>
            <person name="Sharon I."/>
            <person name="Castelle C.J."/>
            <person name="Probst A.J."/>
            <person name="Thomas B.C."/>
            <person name="Singh A."/>
            <person name="Wilkins M.J."/>
            <person name="Karaoz U."/>
            <person name="Brodie E.L."/>
            <person name="Williams K.H."/>
            <person name="Hubbard S.S."/>
            <person name="Banfield J.F."/>
        </authorList>
    </citation>
    <scope>NUCLEOTIDE SEQUENCE [LARGE SCALE GENOMIC DNA]</scope>
</reference>
<keyword evidence="1" id="KW-0812">Transmembrane</keyword>
<evidence type="ECO:0000313" key="3">
    <source>
        <dbReference type="EMBL" id="OGM02894.1"/>
    </source>
</evidence>
<feature type="transmembrane region" description="Helical" evidence="1">
    <location>
        <begin position="335"/>
        <end position="354"/>
    </location>
</feature>
<keyword evidence="1" id="KW-1133">Transmembrane helix</keyword>
<organism evidence="3 4">
    <name type="scientific">Candidatus Wallbacteria bacterium GWC2_49_35</name>
    <dbReference type="NCBI Taxonomy" id="1817813"/>
    <lineage>
        <taxon>Bacteria</taxon>
        <taxon>Candidatus Walliibacteriota</taxon>
    </lineage>
</organism>
<feature type="signal peptide" evidence="2">
    <location>
        <begin position="1"/>
        <end position="22"/>
    </location>
</feature>